<dbReference type="AlphaFoldDB" id="A0A0N4Y6X7"/>
<protein>
    <submittedName>
        <fullName evidence="4">Hva1_TUDOR domain-containing protein</fullName>
    </submittedName>
</protein>
<keyword evidence="3" id="KW-1185">Reference proteome</keyword>
<evidence type="ECO:0000313" key="3">
    <source>
        <dbReference type="Proteomes" id="UP000271162"/>
    </source>
</evidence>
<dbReference type="EMBL" id="UYSL01020618">
    <property type="protein sequence ID" value="VDL75463.1"/>
    <property type="molecule type" value="Genomic_DNA"/>
</dbReference>
<reference evidence="2 3" key="2">
    <citation type="submission" date="2018-11" db="EMBL/GenBank/DDBJ databases">
        <authorList>
            <consortium name="Pathogen Informatics"/>
        </authorList>
    </citation>
    <scope>NUCLEOTIDE SEQUENCE [LARGE SCALE GENOMIC DNA]</scope>
</reference>
<dbReference type="Proteomes" id="UP000271162">
    <property type="component" value="Unassembled WGS sequence"/>
</dbReference>
<name>A0A0N4Y6X7_NIPBR</name>
<evidence type="ECO:0000313" key="4">
    <source>
        <dbReference type="WBParaSite" id="NBR_0001187301-mRNA-1"/>
    </source>
</evidence>
<accession>A0A0N4Y6X7</accession>
<evidence type="ECO:0000256" key="1">
    <source>
        <dbReference type="SAM" id="MobiDB-lite"/>
    </source>
</evidence>
<proteinExistence type="predicted"/>
<gene>
    <name evidence="2" type="ORF">NBR_LOCUS11874</name>
</gene>
<evidence type="ECO:0000313" key="2">
    <source>
        <dbReference type="EMBL" id="VDL75463.1"/>
    </source>
</evidence>
<dbReference type="WBParaSite" id="NBR_0001187301-mRNA-1">
    <property type="protein sequence ID" value="NBR_0001187301-mRNA-1"/>
    <property type="gene ID" value="NBR_0001187301"/>
</dbReference>
<feature type="region of interest" description="Disordered" evidence="1">
    <location>
        <begin position="1"/>
        <end position="79"/>
    </location>
</feature>
<feature type="compositionally biased region" description="Basic and acidic residues" evidence="1">
    <location>
        <begin position="21"/>
        <end position="79"/>
    </location>
</feature>
<sequence length="79" mass="8487">MHSKGTASSRGVAVAATQKTINDDTNSKINKAKETKDAKEAKDDPAKKDGEKKAADKSSEGKKKNSERLEKPGDTKEVE</sequence>
<organism evidence="4">
    <name type="scientific">Nippostrongylus brasiliensis</name>
    <name type="common">Rat hookworm</name>
    <dbReference type="NCBI Taxonomy" id="27835"/>
    <lineage>
        <taxon>Eukaryota</taxon>
        <taxon>Metazoa</taxon>
        <taxon>Ecdysozoa</taxon>
        <taxon>Nematoda</taxon>
        <taxon>Chromadorea</taxon>
        <taxon>Rhabditida</taxon>
        <taxon>Rhabditina</taxon>
        <taxon>Rhabditomorpha</taxon>
        <taxon>Strongyloidea</taxon>
        <taxon>Heligmosomidae</taxon>
        <taxon>Nippostrongylus</taxon>
    </lineage>
</organism>
<reference evidence="4" key="1">
    <citation type="submission" date="2017-02" db="UniProtKB">
        <authorList>
            <consortium name="WormBaseParasite"/>
        </authorList>
    </citation>
    <scope>IDENTIFICATION</scope>
</reference>